<comment type="caution">
    <text evidence="1">The sequence shown here is derived from an EMBL/GenBank/DDBJ whole genome shotgun (WGS) entry which is preliminary data.</text>
</comment>
<name>A0ABQ4KFQ2_9BACI</name>
<reference evidence="1 2" key="1">
    <citation type="submission" date="2021-03" db="EMBL/GenBank/DDBJ databases">
        <title>Antimicrobial resistance genes in bacteria isolated from Japanese honey, and their potential for conferring macrolide and lincosamide resistance in the American foulbrood pathogen Paenibacillus larvae.</title>
        <authorList>
            <person name="Okamoto M."/>
            <person name="Kumagai M."/>
            <person name="Kanamori H."/>
            <person name="Takamatsu D."/>
        </authorList>
    </citation>
    <scope>NUCLEOTIDE SEQUENCE [LARGE SCALE GENOMIC DNA]</scope>
    <source>
        <strain evidence="1 2">J8TS2</strain>
    </source>
</reference>
<organism evidence="1 2">
    <name type="scientific">Lederbergia ruris</name>
    <dbReference type="NCBI Taxonomy" id="217495"/>
    <lineage>
        <taxon>Bacteria</taxon>
        <taxon>Bacillati</taxon>
        <taxon>Bacillota</taxon>
        <taxon>Bacilli</taxon>
        <taxon>Bacillales</taxon>
        <taxon>Bacillaceae</taxon>
        <taxon>Lederbergia</taxon>
    </lineage>
</organism>
<dbReference type="Proteomes" id="UP000679950">
    <property type="component" value="Unassembled WGS sequence"/>
</dbReference>
<evidence type="ECO:0000313" key="1">
    <source>
        <dbReference type="EMBL" id="GIN55929.1"/>
    </source>
</evidence>
<sequence length="49" mass="5930">MWLSYLSQEWEIHAFIVPINWERSKRGDKPNDIKIKLQSAEAYCYDEIN</sequence>
<gene>
    <name evidence="1" type="ORF">J8TS2_02480</name>
</gene>
<accession>A0ABQ4KFQ2</accession>
<dbReference type="EMBL" id="BORB01000001">
    <property type="protein sequence ID" value="GIN55929.1"/>
    <property type="molecule type" value="Genomic_DNA"/>
</dbReference>
<proteinExistence type="predicted"/>
<protein>
    <submittedName>
        <fullName evidence="1">Uncharacterized protein</fullName>
    </submittedName>
</protein>
<keyword evidence="2" id="KW-1185">Reference proteome</keyword>
<evidence type="ECO:0000313" key="2">
    <source>
        <dbReference type="Proteomes" id="UP000679950"/>
    </source>
</evidence>